<evidence type="ECO:0000313" key="3">
    <source>
        <dbReference type="Proteomes" id="UP000011115"/>
    </source>
</evidence>
<reference evidence="3" key="1">
    <citation type="journal article" date="2011" name="Nature">
        <title>Genome sequence and analysis of the tuber crop potato.</title>
        <authorList>
            <consortium name="The Potato Genome Sequencing Consortium"/>
        </authorList>
    </citation>
    <scope>NUCLEOTIDE SEQUENCE [LARGE SCALE GENOMIC DNA]</scope>
    <source>
        <strain evidence="3">cv. DM1-3 516 R44</strain>
    </source>
</reference>
<accession>M1E0B8</accession>
<evidence type="ECO:0000256" key="1">
    <source>
        <dbReference type="SAM" id="MobiDB-lite"/>
    </source>
</evidence>
<dbReference type="PaxDb" id="4113-PGSC0003DMT400097295"/>
<keyword evidence="3" id="KW-1185">Reference proteome</keyword>
<evidence type="ECO:0000313" key="2">
    <source>
        <dbReference type="EnsemblPlants" id="PGSC0003DMT400097295"/>
    </source>
</evidence>
<proteinExistence type="predicted"/>
<dbReference type="PANTHER" id="PTHR34222">
    <property type="entry name" value="GAG_PRE-INTEGRS DOMAIN-CONTAINING PROTEIN"/>
    <property type="match status" value="1"/>
</dbReference>
<dbReference type="Gramene" id="PGSC0003DMT400097295">
    <property type="protein sequence ID" value="PGSC0003DMT400097295"/>
    <property type="gene ID" value="PGSC0003DMG400046866"/>
</dbReference>
<dbReference type="PANTHER" id="PTHR34222:SF77">
    <property type="entry name" value="CCHC-TYPE DOMAIN-CONTAINING PROTEIN"/>
    <property type="match status" value="1"/>
</dbReference>
<reference evidence="2" key="2">
    <citation type="submission" date="2015-06" db="UniProtKB">
        <authorList>
            <consortium name="EnsemblPlants"/>
        </authorList>
    </citation>
    <scope>IDENTIFICATION</scope>
    <source>
        <strain evidence="2">DM1-3 516 R44</strain>
    </source>
</reference>
<dbReference type="Proteomes" id="UP000011115">
    <property type="component" value="Unassembled WGS sequence"/>
</dbReference>
<dbReference type="eggNOG" id="KOG0017">
    <property type="taxonomic scope" value="Eukaryota"/>
</dbReference>
<dbReference type="HOGENOM" id="CLU_1268816_0_0_1"/>
<name>M1E0B8_SOLTU</name>
<dbReference type="AlphaFoldDB" id="M1E0B8"/>
<dbReference type="InParanoid" id="M1E0B8"/>
<sequence>MGLNESFGHIRSSILARKPVVTVNEAYAVAAQEESQRALGVLDRNKDPLTFLAGRTQGSRPKPKKFVPPGTICDHCGFKGHFKGDCYRLVGYPPDFQSKRRGPDGFKPDFKPNAHLSKNTDDLTNKGKLTENQMSSSQYEELANKMDRSGMSDCVANTSDTQSSELDMFEINSSELSHMYSNEGVVPVMLDTTVVESPVCVIEPPEFDPVLDVVTEAI</sequence>
<dbReference type="EnsemblPlants" id="PGSC0003DMT400097295">
    <property type="protein sequence ID" value="PGSC0003DMT400097295"/>
    <property type="gene ID" value="PGSC0003DMG400046866"/>
</dbReference>
<protein>
    <submittedName>
        <fullName evidence="2">Retroelement pol polyprotein</fullName>
    </submittedName>
</protein>
<organism evidence="2 3">
    <name type="scientific">Solanum tuberosum</name>
    <name type="common">Potato</name>
    <dbReference type="NCBI Taxonomy" id="4113"/>
    <lineage>
        <taxon>Eukaryota</taxon>
        <taxon>Viridiplantae</taxon>
        <taxon>Streptophyta</taxon>
        <taxon>Embryophyta</taxon>
        <taxon>Tracheophyta</taxon>
        <taxon>Spermatophyta</taxon>
        <taxon>Magnoliopsida</taxon>
        <taxon>eudicotyledons</taxon>
        <taxon>Gunneridae</taxon>
        <taxon>Pentapetalae</taxon>
        <taxon>asterids</taxon>
        <taxon>lamiids</taxon>
        <taxon>Solanales</taxon>
        <taxon>Solanaceae</taxon>
        <taxon>Solanoideae</taxon>
        <taxon>Solaneae</taxon>
        <taxon>Solanum</taxon>
    </lineage>
</organism>
<feature type="region of interest" description="Disordered" evidence="1">
    <location>
        <begin position="97"/>
        <end position="135"/>
    </location>
</feature>
<feature type="compositionally biased region" description="Basic and acidic residues" evidence="1">
    <location>
        <begin position="97"/>
        <end position="129"/>
    </location>
</feature>